<dbReference type="RefSeq" id="WP_109569210.1">
    <property type="nucleotide sequence ID" value="NZ_CP029463.1"/>
</dbReference>
<feature type="signal peptide" evidence="2">
    <location>
        <begin position="1"/>
        <end position="21"/>
    </location>
</feature>
<organism evidence="3 4">
    <name type="scientific">Flavobacterium sediminis</name>
    <dbReference type="NCBI Taxonomy" id="2201181"/>
    <lineage>
        <taxon>Bacteria</taxon>
        <taxon>Pseudomonadati</taxon>
        <taxon>Bacteroidota</taxon>
        <taxon>Flavobacteriia</taxon>
        <taxon>Flavobacteriales</taxon>
        <taxon>Flavobacteriaceae</taxon>
        <taxon>Flavobacterium</taxon>
    </lineage>
</organism>
<keyword evidence="1" id="KW-0175">Coiled coil</keyword>
<name>A0A2U8QUN5_9FLAO</name>
<keyword evidence="2" id="KW-0732">Signal</keyword>
<protein>
    <recommendedName>
        <fullName evidence="5">TMF family protein</fullName>
    </recommendedName>
</protein>
<evidence type="ECO:0000313" key="4">
    <source>
        <dbReference type="Proteomes" id="UP000245429"/>
    </source>
</evidence>
<feature type="chain" id="PRO_5016150745" description="TMF family protein" evidence="2">
    <location>
        <begin position="22"/>
        <end position="325"/>
    </location>
</feature>
<keyword evidence="4" id="KW-1185">Reference proteome</keyword>
<reference evidence="3 4" key="1">
    <citation type="submission" date="2018-05" db="EMBL/GenBank/DDBJ databases">
        <title>Flavobacterium sp. MEBiC07310.</title>
        <authorList>
            <person name="Baek K."/>
        </authorList>
    </citation>
    <scope>NUCLEOTIDE SEQUENCE [LARGE SCALE GENOMIC DNA]</scope>
    <source>
        <strain evidence="3 4">MEBiC07310</strain>
    </source>
</reference>
<gene>
    <name evidence="3" type="ORF">DI487_08190</name>
</gene>
<dbReference type="OrthoDB" id="9808753at2"/>
<evidence type="ECO:0008006" key="5">
    <source>
        <dbReference type="Google" id="ProtNLM"/>
    </source>
</evidence>
<proteinExistence type="predicted"/>
<evidence type="ECO:0000313" key="3">
    <source>
        <dbReference type="EMBL" id="AWM13843.1"/>
    </source>
</evidence>
<accession>A0A2U8QUN5</accession>
<dbReference type="Proteomes" id="UP000245429">
    <property type="component" value="Chromosome"/>
</dbReference>
<evidence type="ECO:0000256" key="1">
    <source>
        <dbReference type="SAM" id="Coils"/>
    </source>
</evidence>
<dbReference type="EMBL" id="CP029463">
    <property type="protein sequence ID" value="AWM13843.1"/>
    <property type="molecule type" value="Genomic_DNA"/>
</dbReference>
<sequence length="325" mass="35309">MKTTHHLTIVFMLSLVVVTNAQNVQSDALATSGGLNAGTTTSIGGNTFYGYNSGNNNQVYGNGFNNTFVGHSSTVTTGGHSNTCIGNNTSGLAGNYNIFLGASSGTQNSGDSNIFIGSSSGGYFEGNENIFIGRNTGFEGSGSKNIYIGNYLGEESTEQNTLRIDNFNQTTSLIWGDFAEEQLKFNGKVGIGYGFGNYPTTTGTADVSSYNLFVNGGILTEEVRVTLQSTWADYVFKEGYKLPSLEEVEKHIQEKGHLINVPSAEEIETNGIELGEMTKIQQEKIEELTLYLIKQKKVNEEQEKEIKELKNLVQSLLQKVQDSNE</sequence>
<feature type="coiled-coil region" evidence="1">
    <location>
        <begin position="292"/>
        <end position="319"/>
    </location>
</feature>
<dbReference type="AlphaFoldDB" id="A0A2U8QUN5"/>
<evidence type="ECO:0000256" key="2">
    <source>
        <dbReference type="SAM" id="SignalP"/>
    </source>
</evidence>
<dbReference type="KEGG" id="fse:DI487_08190"/>